<proteinExistence type="predicted"/>
<protein>
    <submittedName>
        <fullName evidence="1">Uncharacterized protein</fullName>
    </submittedName>
</protein>
<gene>
    <name evidence="1" type="ORF">PAHAL_9G018600</name>
</gene>
<sequence>MQEISRCKSTGLYVCVLQVWRRFGRTTKTPCFQALGEDFCEPGKVCNFAPMHCCYLPLICSFVFFKKKQGRMCKS</sequence>
<organism evidence="1">
    <name type="scientific">Panicum hallii</name>
    <dbReference type="NCBI Taxonomy" id="206008"/>
    <lineage>
        <taxon>Eukaryota</taxon>
        <taxon>Viridiplantae</taxon>
        <taxon>Streptophyta</taxon>
        <taxon>Embryophyta</taxon>
        <taxon>Tracheophyta</taxon>
        <taxon>Spermatophyta</taxon>
        <taxon>Magnoliopsida</taxon>
        <taxon>Liliopsida</taxon>
        <taxon>Poales</taxon>
        <taxon>Poaceae</taxon>
        <taxon>PACMAD clade</taxon>
        <taxon>Panicoideae</taxon>
        <taxon>Panicodae</taxon>
        <taxon>Paniceae</taxon>
        <taxon>Panicinae</taxon>
        <taxon>Panicum</taxon>
        <taxon>Panicum sect. Panicum</taxon>
    </lineage>
</organism>
<dbReference type="Gramene" id="PVH30941">
    <property type="protein sequence ID" value="PVH30941"/>
    <property type="gene ID" value="PAHAL_9G018600"/>
</dbReference>
<dbReference type="AlphaFoldDB" id="A0A2T8HZV6"/>
<dbReference type="EMBL" id="CM008054">
    <property type="protein sequence ID" value="PVH30941.1"/>
    <property type="molecule type" value="Genomic_DNA"/>
</dbReference>
<reference evidence="1" key="1">
    <citation type="submission" date="2018-04" db="EMBL/GenBank/DDBJ databases">
        <title>WGS assembly of Panicum hallii.</title>
        <authorList>
            <person name="Lovell J."/>
            <person name="Jenkins J."/>
            <person name="Lowry D."/>
            <person name="Mamidi S."/>
            <person name="Sreedasyam A."/>
            <person name="Weng X."/>
            <person name="Barry K."/>
            <person name="Bonette J."/>
            <person name="Campitelli B."/>
            <person name="Daum C."/>
            <person name="Gordon S."/>
            <person name="Gould B."/>
            <person name="Lipzen A."/>
            <person name="Macqueen A."/>
            <person name="Palacio-Mejia J."/>
            <person name="Plott C."/>
            <person name="Shakirov E."/>
            <person name="Shu S."/>
            <person name="Yoshinaga Y."/>
            <person name="Zane M."/>
            <person name="Rokhsar D."/>
            <person name="Grimwood J."/>
            <person name="Schmutz J."/>
            <person name="Juenger T."/>
        </authorList>
    </citation>
    <scope>NUCLEOTIDE SEQUENCE [LARGE SCALE GENOMIC DNA]</scope>
    <source>
        <strain evidence="1">FIL2</strain>
    </source>
</reference>
<name>A0A2T8HZV6_9POAL</name>
<evidence type="ECO:0000313" key="1">
    <source>
        <dbReference type="EMBL" id="PVH30941.1"/>
    </source>
</evidence>
<accession>A0A2T8HZV6</accession>
<dbReference type="Proteomes" id="UP000243499">
    <property type="component" value="Chromosome 9"/>
</dbReference>